<dbReference type="PRINTS" id="PR00385">
    <property type="entry name" value="P450"/>
</dbReference>
<keyword evidence="9" id="KW-1133">Transmembrane helix</keyword>
<dbReference type="RefSeq" id="XP_024701770.1">
    <property type="nucleotide sequence ID" value="XM_024842837.1"/>
</dbReference>
<reference evidence="10 11" key="1">
    <citation type="submission" date="2016-12" db="EMBL/GenBank/DDBJ databases">
        <title>The genomes of Aspergillus section Nigri reveals drivers in fungal speciation.</title>
        <authorList>
            <consortium name="DOE Joint Genome Institute"/>
            <person name="Vesth T.C."/>
            <person name="Nybo J."/>
            <person name="Theobald S."/>
            <person name="Brandl J."/>
            <person name="Frisvad J.C."/>
            <person name="Nielsen K.F."/>
            <person name="Lyhne E.K."/>
            <person name="Kogle M.E."/>
            <person name="Kuo A."/>
            <person name="Riley R."/>
            <person name="Clum A."/>
            <person name="Nolan M."/>
            <person name="Lipzen A."/>
            <person name="Salamov A."/>
            <person name="Henrissat B."/>
            <person name="Wiebenga A."/>
            <person name="De Vries R.P."/>
            <person name="Grigoriev I.V."/>
            <person name="Mortensen U.H."/>
            <person name="Andersen M.R."/>
            <person name="Baker S.E."/>
        </authorList>
    </citation>
    <scope>NUCLEOTIDE SEQUENCE [LARGE SCALE GENOMIC DNA]</scope>
    <source>
        <strain evidence="10 11">IBT 23096</strain>
    </source>
</reference>
<keyword evidence="6 8" id="KW-0408">Iron</keyword>
<dbReference type="AlphaFoldDB" id="A0A2I2G0S2"/>
<sequence>MYIATAFQVSLDHWMEIITTTGLCYFIGSAIFNLYLSPLARYPGPFLCKISSFPDFYWSLTGTRHLWIAHNQKVYGDVFRYRPDGLLFKTPRAYRDIFNNKANVKRSKFYDIMTRHPEDTSTLTGTDPVLHAQKRRVLNSVFSEKSIRSMEPLLAKHVNRWCELLVDGNGHEWSSPRKMSDTCDHLVLDVLCDLCFGRAVDTKEPGDNEYRKIPHIIAFFLKILYPLGHSPWLNLVVWLKPRGLDRLLGVMTPPQMQNLEGQQSRNDMLQHLINAVDPVTAQRGLTPAALEAEVVMLTIAGSDTTSVILAGFFFYITRTPHAYAKIVSEIRSTFTSFEEIKSGPKLLSSCRYMRACVDETMRITPAGPSELPRIALPGGLMIDGAYIPEGVTVGVSHWSFYRNEDYFKDPDVYRPERWIVDPETGVTEQDVAWARSSCVPFAAGTTSCAGKNFALLELYLTIVKTLWLYDMRLLPGDMTGTRSKHSHWGNYDSNVFQVADSYISMRDGPMVQFRKRT</sequence>
<name>A0A2I2G0S2_9EURO</name>
<comment type="cofactor">
    <cofactor evidence="1 8">
        <name>heme</name>
        <dbReference type="ChEBI" id="CHEBI:30413"/>
    </cofactor>
</comment>
<dbReference type="GO" id="GO:0016705">
    <property type="term" value="F:oxidoreductase activity, acting on paired donors, with incorporation or reduction of molecular oxygen"/>
    <property type="evidence" value="ECO:0007669"/>
    <property type="project" value="InterPro"/>
</dbReference>
<keyword evidence="9" id="KW-0472">Membrane</keyword>
<evidence type="ECO:0000256" key="4">
    <source>
        <dbReference type="ARBA" id="ARBA00022723"/>
    </source>
</evidence>
<keyword evidence="4 8" id="KW-0479">Metal-binding</keyword>
<dbReference type="Pfam" id="PF00067">
    <property type="entry name" value="p450"/>
    <property type="match status" value="1"/>
</dbReference>
<gene>
    <name evidence="10" type="ORF">P170DRAFT_216588</name>
</gene>
<dbReference type="Gene3D" id="1.10.630.10">
    <property type="entry name" value="Cytochrome P450"/>
    <property type="match status" value="1"/>
</dbReference>
<evidence type="ECO:0000256" key="9">
    <source>
        <dbReference type="SAM" id="Phobius"/>
    </source>
</evidence>
<evidence type="ECO:0000256" key="2">
    <source>
        <dbReference type="ARBA" id="ARBA00010617"/>
    </source>
</evidence>
<dbReference type="PRINTS" id="PR00463">
    <property type="entry name" value="EP450I"/>
</dbReference>
<dbReference type="InterPro" id="IPR001128">
    <property type="entry name" value="Cyt_P450"/>
</dbReference>
<evidence type="ECO:0000256" key="1">
    <source>
        <dbReference type="ARBA" id="ARBA00001971"/>
    </source>
</evidence>
<evidence type="ECO:0000313" key="10">
    <source>
        <dbReference type="EMBL" id="PLB46468.1"/>
    </source>
</evidence>
<dbReference type="Proteomes" id="UP000234275">
    <property type="component" value="Unassembled WGS sequence"/>
</dbReference>
<keyword evidence="3 8" id="KW-0349">Heme</keyword>
<evidence type="ECO:0000256" key="5">
    <source>
        <dbReference type="ARBA" id="ARBA00023002"/>
    </source>
</evidence>
<evidence type="ECO:0000256" key="6">
    <source>
        <dbReference type="ARBA" id="ARBA00023004"/>
    </source>
</evidence>
<dbReference type="InterPro" id="IPR036396">
    <property type="entry name" value="Cyt_P450_sf"/>
</dbReference>
<dbReference type="OrthoDB" id="1470350at2759"/>
<feature type="transmembrane region" description="Helical" evidence="9">
    <location>
        <begin position="17"/>
        <end position="36"/>
    </location>
</feature>
<dbReference type="GO" id="GO:0005506">
    <property type="term" value="F:iron ion binding"/>
    <property type="evidence" value="ECO:0007669"/>
    <property type="project" value="InterPro"/>
</dbReference>
<keyword evidence="7 10" id="KW-0503">Monooxygenase</keyword>
<dbReference type="GO" id="GO:0004497">
    <property type="term" value="F:monooxygenase activity"/>
    <property type="evidence" value="ECO:0007669"/>
    <property type="project" value="UniProtKB-KW"/>
</dbReference>
<dbReference type="VEuPathDB" id="FungiDB:P170DRAFT_216588"/>
<dbReference type="PANTHER" id="PTHR24305:SF237">
    <property type="entry name" value="CYTOCHROME P450 MONOOXYGENASE ATNE-RELATED"/>
    <property type="match status" value="1"/>
</dbReference>
<evidence type="ECO:0000256" key="7">
    <source>
        <dbReference type="ARBA" id="ARBA00023033"/>
    </source>
</evidence>
<organism evidence="10 11">
    <name type="scientific">Aspergillus steynii IBT 23096</name>
    <dbReference type="NCBI Taxonomy" id="1392250"/>
    <lineage>
        <taxon>Eukaryota</taxon>
        <taxon>Fungi</taxon>
        <taxon>Dikarya</taxon>
        <taxon>Ascomycota</taxon>
        <taxon>Pezizomycotina</taxon>
        <taxon>Eurotiomycetes</taxon>
        <taxon>Eurotiomycetidae</taxon>
        <taxon>Eurotiales</taxon>
        <taxon>Aspergillaceae</taxon>
        <taxon>Aspergillus</taxon>
        <taxon>Aspergillus subgen. Circumdati</taxon>
    </lineage>
</organism>
<dbReference type="SUPFAM" id="SSF48264">
    <property type="entry name" value="Cytochrome P450"/>
    <property type="match status" value="1"/>
</dbReference>
<evidence type="ECO:0000313" key="11">
    <source>
        <dbReference type="Proteomes" id="UP000234275"/>
    </source>
</evidence>
<evidence type="ECO:0000256" key="8">
    <source>
        <dbReference type="PIRSR" id="PIRSR602401-1"/>
    </source>
</evidence>
<dbReference type="InterPro" id="IPR002401">
    <property type="entry name" value="Cyt_P450_E_grp-I"/>
</dbReference>
<dbReference type="EMBL" id="MSFO01000006">
    <property type="protein sequence ID" value="PLB46468.1"/>
    <property type="molecule type" value="Genomic_DNA"/>
</dbReference>
<comment type="caution">
    <text evidence="10">The sequence shown here is derived from an EMBL/GenBank/DDBJ whole genome shotgun (WGS) entry which is preliminary data.</text>
</comment>
<evidence type="ECO:0000256" key="3">
    <source>
        <dbReference type="ARBA" id="ARBA00022617"/>
    </source>
</evidence>
<feature type="transmembrane region" description="Helical" evidence="9">
    <location>
        <begin position="219"/>
        <end position="239"/>
    </location>
</feature>
<dbReference type="GO" id="GO:0020037">
    <property type="term" value="F:heme binding"/>
    <property type="evidence" value="ECO:0007669"/>
    <property type="project" value="InterPro"/>
</dbReference>
<dbReference type="GeneID" id="36550536"/>
<accession>A0A2I2G0S2</accession>
<dbReference type="PANTHER" id="PTHR24305">
    <property type="entry name" value="CYTOCHROME P450"/>
    <property type="match status" value="1"/>
</dbReference>
<proteinExistence type="inferred from homology"/>
<dbReference type="STRING" id="1392250.A0A2I2G0S2"/>
<dbReference type="InterPro" id="IPR050121">
    <property type="entry name" value="Cytochrome_P450_monoxygenase"/>
</dbReference>
<keyword evidence="11" id="KW-1185">Reference proteome</keyword>
<dbReference type="CDD" id="cd11061">
    <property type="entry name" value="CYP67-like"/>
    <property type="match status" value="1"/>
</dbReference>
<protein>
    <submittedName>
        <fullName evidence="10">Benzoate 4-monooxygenase cytochrome P450</fullName>
    </submittedName>
</protein>
<feature type="binding site" description="axial binding residue" evidence="8">
    <location>
        <position position="448"/>
    </location>
    <ligand>
        <name>heme</name>
        <dbReference type="ChEBI" id="CHEBI:30413"/>
    </ligand>
    <ligandPart>
        <name>Fe</name>
        <dbReference type="ChEBI" id="CHEBI:18248"/>
    </ligandPart>
</feature>
<comment type="similarity">
    <text evidence="2">Belongs to the cytochrome P450 family.</text>
</comment>
<keyword evidence="9" id="KW-0812">Transmembrane</keyword>
<feature type="transmembrane region" description="Helical" evidence="9">
    <location>
        <begin position="294"/>
        <end position="316"/>
    </location>
</feature>
<keyword evidence="5" id="KW-0560">Oxidoreductase</keyword>